<dbReference type="GeneID" id="136821693"/>
<dbReference type="AlphaFoldDB" id="A0A7M5X6W5"/>
<name>A0A7M5X6W5_9CNID</name>
<dbReference type="RefSeq" id="XP_066934002.1">
    <property type="nucleotide sequence ID" value="XM_067077901.1"/>
</dbReference>
<dbReference type="PANTHER" id="PTHR12890:SF0">
    <property type="entry name" value="PROTEIN-L-HISTIDINE N-PROS-METHYLTRANSFERASE"/>
    <property type="match status" value="1"/>
</dbReference>
<dbReference type="Gene3D" id="3.40.50.150">
    <property type="entry name" value="Vaccinia Virus protein VP39"/>
    <property type="match status" value="1"/>
</dbReference>
<proteinExistence type="predicted"/>
<sequence length="313" mass="36239">MLGQYSRNPLVKNYLYRLAERQKPIDTEKWYYLNSEQFPAHLQSKFLQNSLDEETEEFLENCYEKSDWIFTQIFHNVFRVVLGWFMSMTTVNGLLNRGSMFVFSENQFLELLNVNRSSYHGNSYLDLGAGDGKTTGKLSKYFDQAYATEQSPTMQWRLKEKGFQILEIDQWQTPKKYSLITALNLLDRIDHPVKLVNELRTSIADDGFVILAIVLPYNPCYETGVSFRDPSQYLPICGKTIEEQIVSLHDDVFVPAGFDVVRFTRLPYLCEGDLNHDFFALNDVVFVLKPRLGYEHEVNRVSSDSHCQAGNVG</sequence>
<reference evidence="1" key="1">
    <citation type="submission" date="2021-01" db="UniProtKB">
        <authorList>
            <consortium name="EnsemblMetazoa"/>
        </authorList>
    </citation>
    <scope>IDENTIFICATION</scope>
</reference>
<dbReference type="EnsemblMetazoa" id="CLYHEMT018900.1">
    <property type="protein sequence ID" value="CLYHEMP018900.1"/>
    <property type="gene ID" value="CLYHEMG018900"/>
</dbReference>
<evidence type="ECO:0008006" key="3">
    <source>
        <dbReference type="Google" id="ProtNLM"/>
    </source>
</evidence>
<accession>A0A7M5X6W5</accession>
<dbReference type="InterPro" id="IPR029063">
    <property type="entry name" value="SAM-dependent_MTases_sf"/>
</dbReference>
<protein>
    <recommendedName>
        <fullName evidence="3">DREV methyltransferase</fullName>
    </recommendedName>
</protein>
<organism evidence="1 2">
    <name type="scientific">Clytia hemisphaerica</name>
    <dbReference type="NCBI Taxonomy" id="252671"/>
    <lineage>
        <taxon>Eukaryota</taxon>
        <taxon>Metazoa</taxon>
        <taxon>Cnidaria</taxon>
        <taxon>Hydrozoa</taxon>
        <taxon>Hydroidolina</taxon>
        <taxon>Leptothecata</taxon>
        <taxon>Obeliida</taxon>
        <taxon>Clytiidae</taxon>
        <taxon>Clytia</taxon>
    </lineage>
</organism>
<keyword evidence="2" id="KW-1185">Reference proteome</keyword>
<dbReference type="SUPFAM" id="SSF53335">
    <property type="entry name" value="S-adenosyl-L-methionine-dependent methyltransferases"/>
    <property type="match status" value="1"/>
</dbReference>
<dbReference type="Proteomes" id="UP000594262">
    <property type="component" value="Unplaced"/>
</dbReference>
<evidence type="ECO:0000313" key="2">
    <source>
        <dbReference type="Proteomes" id="UP000594262"/>
    </source>
</evidence>
<dbReference type="OrthoDB" id="199041at2759"/>
<dbReference type="PANTHER" id="PTHR12890">
    <property type="entry name" value="DREV PROTEIN"/>
    <property type="match status" value="1"/>
</dbReference>
<dbReference type="GO" id="GO:0106370">
    <property type="term" value="F:protein-L-histidine N-pros-methyltransferase activity"/>
    <property type="evidence" value="ECO:0007669"/>
    <property type="project" value="InterPro"/>
</dbReference>
<dbReference type="InterPro" id="IPR007884">
    <property type="entry name" value="METL9"/>
</dbReference>
<evidence type="ECO:0000313" key="1">
    <source>
        <dbReference type="EnsemblMetazoa" id="CLYHEMP018900.1"/>
    </source>
</evidence>
<dbReference type="Pfam" id="PF05219">
    <property type="entry name" value="DREV"/>
    <property type="match status" value="1"/>
</dbReference>